<proteinExistence type="predicted"/>
<gene>
    <name evidence="1" type="ORF">LLW09_13410</name>
</gene>
<keyword evidence="2" id="KW-1185">Reference proteome</keyword>
<evidence type="ECO:0000313" key="1">
    <source>
        <dbReference type="EMBL" id="MEB3783556.1"/>
    </source>
</evidence>
<organism evidence="1 2">
    <name type="scientific">Pseudomonas paracarnis</name>
    <dbReference type="NCBI Taxonomy" id="2750625"/>
    <lineage>
        <taxon>Bacteria</taxon>
        <taxon>Pseudomonadati</taxon>
        <taxon>Pseudomonadota</taxon>
        <taxon>Gammaproteobacteria</taxon>
        <taxon>Pseudomonadales</taxon>
        <taxon>Pseudomonadaceae</taxon>
        <taxon>Pseudomonas</taxon>
    </lineage>
</organism>
<comment type="caution">
    <text evidence="1">The sequence shown here is derived from an EMBL/GenBank/DDBJ whole genome shotgun (WGS) entry which is preliminary data.</text>
</comment>
<evidence type="ECO:0000313" key="2">
    <source>
        <dbReference type="Proteomes" id="UP001336015"/>
    </source>
</evidence>
<protein>
    <submittedName>
        <fullName evidence="1">Uncharacterized protein</fullName>
    </submittedName>
</protein>
<dbReference type="Proteomes" id="UP001336015">
    <property type="component" value="Unassembled WGS sequence"/>
</dbReference>
<sequence length="60" mass="6824">MRDWTPGAVDDALRSGADCRGGIAGDVRHQLRIGNTANGELNRSFPGRRYQWRTPYRHIK</sequence>
<accession>A0ABU6BUX3</accession>
<reference evidence="1 2" key="1">
    <citation type="journal article" date="2023" name="Int J Dairy Technol">
        <title>Genome based analysis of Pseudomonas paracarnis RQ057, a strain responsible for blue discoloration spoilage in processed cheese.</title>
        <authorList>
            <person name="Rodrigues Rd.S."/>
            <person name="Machado S.G."/>
            <person name="de Carvalho A.F."/>
            <person name="Nero L.A."/>
        </authorList>
    </citation>
    <scope>NUCLEOTIDE SEQUENCE [LARGE SCALE GENOMIC DNA]</scope>
    <source>
        <strain evidence="1 2">RQ057</strain>
    </source>
</reference>
<name>A0ABU6BUX3_9PSED</name>
<dbReference type="RefSeq" id="WP_014719224.1">
    <property type="nucleotide sequence ID" value="NZ_CAJFCM010000001.1"/>
</dbReference>
<dbReference type="EMBL" id="JAJGWQ010000007">
    <property type="protein sequence ID" value="MEB3783556.1"/>
    <property type="molecule type" value="Genomic_DNA"/>
</dbReference>